<keyword evidence="3" id="KW-1185">Reference proteome</keyword>
<dbReference type="STRING" id="1088818.A0A2I0AUX5"/>
<dbReference type="EC" id="2.4.1.-" evidence="2"/>
<reference evidence="2 3" key="1">
    <citation type="journal article" date="2017" name="Nature">
        <title>The Apostasia genome and the evolution of orchids.</title>
        <authorList>
            <person name="Zhang G.Q."/>
            <person name="Liu K.W."/>
            <person name="Li Z."/>
            <person name="Lohaus R."/>
            <person name="Hsiao Y.Y."/>
            <person name="Niu S.C."/>
            <person name="Wang J.Y."/>
            <person name="Lin Y.C."/>
            <person name="Xu Q."/>
            <person name="Chen L.J."/>
            <person name="Yoshida K."/>
            <person name="Fujiwara S."/>
            <person name="Wang Z.W."/>
            <person name="Zhang Y.Q."/>
            <person name="Mitsuda N."/>
            <person name="Wang M."/>
            <person name="Liu G.H."/>
            <person name="Pecoraro L."/>
            <person name="Huang H.X."/>
            <person name="Xiao X.J."/>
            <person name="Lin M."/>
            <person name="Wu X.Y."/>
            <person name="Wu W.L."/>
            <person name="Chen Y.Y."/>
            <person name="Chang S.B."/>
            <person name="Sakamoto S."/>
            <person name="Ohme-Takagi M."/>
            <person name="Yagi M."/>
            <person name="Zeng S.J."/>
            <person name="Shen C.Y."/>
            <person name="Yeh C.M."/>
            <person name="Luo Y.B."/>
            <person name="Tsai W.C."/>
            <person name="Van de Peer Y."/>
            <person name="Liu Z.J."/>
        </authorList>
    </citation>
    <scope>NUCLEOTIDE SEQUENCE [LARGE SCALE GENOMIC DNA]</scope>
    <source>
        <strain evidence="3">cv. Shenzhen</strain>
        <tissue evidence="2">Stem</tissue>
    </source>
</reference>
<dbReference type="EMBL" id="KZ451950">
    <property type="protein sequence ID" value="PKA59340.1"/>
    <property type="molecule type" value="Genomic_DNA"/>
</dbReference>
<keyword evidence="2" id="KW-0808">Transferase</keyword>
<proteinExistence type="predicted"/>
<accession>A0A2I0AUX5</accession>
<evidence type="ECO:0000313" key="2">
    <source>
        <dbReference type="EMBL" id="PKA59340.1"/>
    </source>
</evidence>
<keyword evidence="2" id="KW-0328">Glycosyltransferase</keyword>
<gene>
    <name evidence="2" type="ORF">AXF42_Ash001434</name>
</gene>
<name>A0A2I0AUX5_9ASPA</name>
<dbReference type="Proteomes" id="UP000236161">
    <property type="component" value="Unassembled WGS sequence"/>
</dbReference>
<sequence>MWNDLFLCPSHCSLFGFEACQELRSRNRKSRQRLHSREFADEPRVRLHVPPAQRTRKAPSVQPNKVTKGPWAVCRVNGPQGPWAVCRVNGLQGPWAVCRVNGPQGPWALCRVNSLQGLWAAHGLSAESMARKAYGTAKEFMTESIVKSPHGAPPCTLPPPFSGLELNLLLRRKRNSVLQVEKWEQSAWERRAANF</sequence>
<dbReference type="Pfam" id="PF05686">
    <property type="entry name" value="Glyco_transf_90"/>
    <property type="match status" value="1"/>
</dbReference>
<protein>
    <submittedName>
        <fullName evidence="2">Protein glucosyltransferase</fullName>
        <ecNumber evidence="2">2.4.1.-</ecNumber>
    </submittedName>
</protein>
<organism evidence="2 3">
    <name type="scientific">Apostasia shenzhenica</name>
    <dbReference type="NCBI Taxonomy" id="1088818"/>
    <lineage>
        <taxon>Eukaryota</taxon>
        <taxon>Viridiplantae</taxon>
        <taxon>Streptophyta</taxon>
        <taxon>Embryophyta</taxon>
        <taxon>Tracheophyta</taxon>
        <taxon>Spermatophyta</taxon>
        <taxon>Magnoliopsida</taxon>
        <taxon>Liliopsida</taxon>
        <taxon>Asparagales</taxon>
        <taxon>Orchidaceae</taxon>
        <taxon>Apostasioideae</taxon>
        <taxon>Apostasia</taxon>
    </lineage>
</organism>
<feature type="domain" description="Glycosyl transferase CAP10" evidence="1">
    <location>
        <begin position="122"/>
        <end position="184"/>
    </location>
</feature>
<dbReference type="GO" id="GO:0016757">
    <property type="term" value="F:glycosyltransferase activity"/>
    <property type="evidence" value="ECO:0007669"/>
    <property type="project" value="UniProtKB-KW"/>
</dbReference>
<evidence type="ECO:0000313" key="3">
    <source>
        <dbReference type="Proteomes" id="UP000236161"/>
    </source>
</evidence>
<evidence type="ECO:0000259" key="1">
    <source>
        <dbReference type="Pfam" id="PF05686"/>
    </source>
</evidence>
<dbReference type="InterPro" id="IPR006598">
    <property type="entry name" value="CAP10"/>
</dbReference>
<dbReference type="AlphaFoldDB" id="A0A2I0AUX5"/>